<name>A0A0X8JQR4_9BACT</name>
<dbReference type="PANTHER" id="PTHR10642">
    <property type="entry name" value="RIBONUCLEASE H1"/>
    <property type="match status" value="1"/>
</dbReference>
<evidence type="ECO:0000256" key="9">
    <source>
        <dbReference type="ARBA" id="ARBA00022801"/>
    </source>
</evidence>
<dbReference type="InterPro" id="IPR002156">
    <property type="entry name" value="RNaseH_domain"/>
</dbReference>
<keyword evidence="7 11" id="KW-0479">Metal-binding</keyword>
<dbReference type="GO" id="GO:0005737">
    <property type="term" value="C:cytoplasm"/>
    <property type="evidence" value="ECO:0007669"/>
    <property type="project" value="UniProtKB-SubCell"/>
</dbReference>
<keyword evidence="8 11" id="KW-0255">Endonuclease</keyword>
<evidence type="ECO:0000256" key="11">
    <source>
        <dbReference type="HAMAP-Rule" id="MF_00042"/>
    </source>
</evidence>
<dbReference type="KEGG" id="doa:AXF15_08480"/>
<feature type="binding site" evidence="11">
    <location>
        <position position="52"/>
    </location>
    <ligand>
        <name>Mg(2+)</name>
        <dbReference type="ChEBI" id="CHEBI:18420"/>
        <label>1</label>
    </ligand>
</feature>
<keyword evidence="10 11" id="KW-0460">Magnesium</keyword>
<keyword evidence="14" id="KW-1185">Reference proteome</keyword>
<dbReference type="FunFam" id="3.30.420.10:FF:000089">
    <property type="entry name" value="Ribonuclease H"/>
    <property type="match status" value="1"/>
</dbReference>
<comment type="catalytic activity">
    <reaction evidence="1 11">
        <text>Endonucleolytic cleavage to 5'-phosphomonoester.</text>
        <dbReference type="EC" id="3.1.26.4"/>
    </reaction>
</comment>
<dbReference type="Gene3D" id="3.30.420.10">
    <property type="entry name" value="Ribonuclease H-like superfamily/Ribonuclease H"/>
    <property type="match status" value="1"/>
</dbReference>
<dbReference type="HAMAP" id="MF_00042">
    <property type="entry name" value="RNase_H"/>
    <property type="match status" value="1"/>
</dbReference>
<dbReference type="InterPro" id="IPR012337">
    <property type="entry name" value="RNaseH-like_sf"/>
</dbReference>
<feature type="binding site" evidence="11">
    <location>
        <position position="14"/>
    </location>
    <ligand>
        <name>Mg(2+)</name>
        <dbReference type="ChEBI" id="CHEBI:18420"/>
        <label>2</label>
    </ligand>
</feature>
<dbReference type="SUPFAM" id="SSF53098">
    <property type="entry name" value="Ribonuclease H-like"/>
    <property type="match status" value="1"/>
</dbReference>
<organism evidence="13 14">
    <name type="scientific">Desulfomicrobium orale DSM 12838</name>
    <dbReference type="NCBI Taxonomy" id="888061"/>
    <lineage>
        <taxon>Bacteria</taxon>
        <taxon>Pseudomonadati</taxon>
        <taxon>Thermodesulfobacteriota</taxon>
        <taxon>Desulfovibrionia</taxon>
        <taxon>Desulfovibrionales</taxon>
        <taxon>Desulfomicrobiaceae</taxon>
        <taxon>Desulfomicrobium</taxon>
    </lineage>
</organism>
<dbReference type="PANTHER" id="PTHR10642:SF26">
    <property type="entry name" value="RIBONUCLEASE H1"/>
    <property type="match status" value="1"/>
</dbReference>
<evidence type="ECO:0000313" key="14">
    <source>
        <dbReference type="Proteomes" id="UP000063964"/>
    </source>
</evidence>
<dbReference type="EC" id="3.1.26.4" evidence="5 11"/>
<dbReference type="STRING" id="888061.AXF15_08480"/>
<dbReference type="InterPro" id="IPR050092">
    <property type="entry name" value="RNase_H"/>
</dbReference>
<protein>
    <recommendedName>
        <fullName evidence="5 11">Ribonuclease H</fullName>
        <shortName evidence="11">RNase H</shortName>
        <ecNumber evidence="5 11">3.1.26.4</ecNumber>
    </recommendedName>
</protein>
<dbReference type="GO" id="GO:0000287">
    <property type="term" value="F:magnesium ion binding"/>
    <property type="evidence" value="ECO:0007669"/>
    <property type="project" value="UniProtKB-UniRule"/>
</dbReference>
<keyword evidence="9 11" id="KW-0378">Hydrolase</keyword>
<evidence type="ECO:0000256" key="8">
    <source>
        <dbReference type="ARBA" id="ARBA00022759"/>
    </source>
</evidence>
<evidence type="ECO:0000256" key="3">
    <source>
        <dbReference type="ARBA" id="ARBA00005300"/>
    </source>
</evidence>
<evidence type="ECO:0000256" key="10">
    <source>
        <dbReference type="ARBA" id="ARBA00022842"/>
    </source>
</evidence>
<comment type="cofactor">
    <cofactor evidence="11">
        <name>Mg(2+)</name>
        <dbReference type="ChEBI" id="CHEBI:18420"/>
    </cofactor>
    <text evidence="11">Binds 1 Mg(2+) ion per subunit. May bind a second metal ion at a regulatory site, or after substrate binding.</text>
</comment>
<dbReference type="CDD" id="cd09278">
    <property type="entry name" value="RNase_HI_prokaryote_like"/>
    <property type="match status" value="1"/>
</dbReference>
<evidence type="ECO:0000256" key="4">
    <source>
        <dbReference type="ARBA" id="ARBA00011245"/>
    </source>
</evidence>
<proteinExistence type="inferred from homology"/>
<dbReference type="OrthoDB" id="7845843at2"/>
<dbReference type="Pfam" id="PF00075">
    <property type="entry name" value="RNase_H"/>
    <property type="match status" value="1"/>
</dbReference>
<reference evidence="14" key="1">
    <citation type="submission" date="2016-02" db="EMBL/GenBank/DDBJ databases">
        <authorList>
            <person name="Holder M.E."/>
            <person name="Ajami N.J."/>
            <person name="Petrosino J.F."/>
        </authorList>
    </citation>
    <scope>NUCLEOTIDE SEQUENCE [LARGE SCALE GENOMIC DNA]</scope>
    <source>
        <strain evidence="14">DSM 12838</strain>
    </source>
</reference>
<dbReference type="AlphaFoldDB" id="A0A0X8JQR4"/>
<keyword evidence="6 11" id="KW-0540">Nuclease</keyword>
<dbReference type="Proteomes" id="UP000063964">
    <property type="component" value="Chromosome"/>
</dbReference>
<sequence length="160" mass="18055">MAETDKTIVQVYTDGSSLGNPGPGGWGAILVWGEKRMEISRGYRKTTNNRMEIRAVLHALGTLKKPCVAHVHTDSRYVCDAVVKKWLDNWLRNGWKTAGKKDVKNRDLWERLLPLLHAHDVRFHWIKGHAGHPENERCDELAKNAAMGEELAEDAGFTDA</sequence>
<feature type="binding site" evidence="11">
    <location>
        <position position="14"/>
    </location>
    <ligand>
        <name>Mg(2+)</name>
        <dbReference type="ChEBI" id="CHEBI:18420"/>
        <label>1</label>
    </ligand>
</feature>
<gene>
    <name evidence="11" type="primary">rnhA</name>
    <name evidence="13" type="ORF">AXF15_08480</name>
</gene>
<evidence type="ECO:0000256" key="1">
    <source>
        <dbReference type="ARBA" id="ARBA00000077"/>
    </source>
</evidence>
<dbReference type="GO" id="GO:0043137">
    <property type="term" value="P:DNA replication, removal of RNA primer"/>
    <property type="evidence" value="ECO:0007669"/>
    <property type="project" value="TreeGrafter"/>
</dbReference>
<comment type="subcellular location">
    <subcellularLocation>
        <location evidence="11">Cytoplasm</location>
    </subcellularLocation>
</comment>
<evidence type="ECO:0000256" key="5">
    <source>
        <dbReference type="ARBA" id="ARBA00012180"/>
    </source>
</evidence>
<dbReference type="NCBIfam" id="NF001236">
    <property type="entry name" value="PRK00203.1"/>
    <property type="match status" value="1"/>
</dbReference>
<dbReference type="EMBL" id="CP014230">
    <property type="protein sequence ID" value="AMD93127.1"/>
    <property type="molecule type" value="Genomic_DNA"/>
</dbReference>
<evidence type="ECO:0000259" key="12">
    <source>
        <dbReference type="PROSITE" id="PS50879"/>
    </source>
</evidence>
<comment type="similarity">
    <text evidence="3 11">Belongs to the RNase H family.</text>
</comment>
<feature type="domain" description="RNase H type-1" evidence="12">
    <location>
        <begin position="5"/>
        <end position="147"/>
    </location>
</feature>
<feature type="binding site" evidence="11">
    <location>
        <position position="139"/>
    </location>
    <ligand>
        <name>Mg(2+)</name>
        <dbReference type="ChEBI" id="CHEBI:18420"/>
        <label>2</label>
    </ligand>
</feature>
<evidence type="ECO:0000256" key="7">
    <source>
        <dbReference type="ARBA" id="ARBA00022723"/>
    </source>
</evidence>
<evidence type="ECO:0000256" key="2">
    <source>
        <dbReference type="ARBA" id="ARBA00004065"/>
    </source>
</evidence>
<evidence type="ECO:0000256" key="6">
    <source>
        <dbReference type="ARBA" id="ARBA00022722"/>
    </source>
</evidence>
<comment type="function">
    <text evidence="2 11">Endonuclease that specifically degrades the RNA of RNA-DNA hybrids.</text>
</comment>
<keyword evidence="11" id="KW-0963">Cytoplasm</keyword>
<dbReference type="GO" id="GO:0004523">
    <property type="term" value="F:RNA-DNA hybrid ribonuclease activity"/>
    <property type="evidence" value="ECO:0007669"/>
    <property type="project" value="UniProtKB-UniRule"/>
</dbReference>
<dbReference type="GO" id="GO:0003676">
    <property type="term" value="F:nucleic acid binding"/>
    <property type="evidence" value="ECO:0007669"/>
    <property type="project" value="InterPro"/>
</dbReference>
<dbReference type="InterPro" id="IPR022892">
    <property type="entry name" value="RNaseHI"/>
</dbReference>
<accession>A0A0X8JQR4</accession>
<dbReference type="RefSeq" id="WP_066606002.1">
    <property type="nucleotide sequence ID" value="NZ_CP014230.1"/>
</dbReference>
<evidence type="ECO:0000313" key="13">
    <source>
        <dbReference type="EMBL" id="AMD93127.1"/>
    </source>
</evidence>
<dbReference type="InterPro" id="IPR036397">
    <property type="entry name" value="RNaseH_sf"/>
</dbReference>
<dbReference type="PROSITE" id="PS50879">
    <property type="entry name" value="RNASE_H_1"/>
    <property type="match status" value="1"/>
</dbReference>
<comment type="subunit">
    <text evidence="4 11">Monomer.</text>
</comment>
<feature type="binding site" evidence="11">
    <location>
        <position position="74"/>
    </location>
    <ligand>
        <name>Mg(2+)</name>
        <dbReference type="ChEBI" id="CHEBI:18420"/>
        <label>1</label>
    </ligand>
</feature>